<reference evidence="1 2" key="2">
    <citation type="journal article" date="2022" name="Mol. Ecol. Resour.">
        <title>The genomes of chicory, endive, great burdock and yacon provide insights into Asteraceae paleo-polyploidization history and plant inulin production.</title>
        <authorList>
            <person name="Fan W."/>
            <person name="Wang S."/>
            <person name="Wang H."/>
            <person name="Wang A."/>
            <person name="Jiang F."/>
            <person name="Liu H."/>
            <person name="Zhao H."/>
            <person name="Xu D."/>
            <person name="Zhang Y."/>
        </authorList>
    </citation>
    <scope>NUCLEOTIDE SEQUENCE [LARGE SCALE GENOMIC DNA]</scope>
    <source>
        <strain evidence="2">cv. Yunnan</strain>
        <tissue evidence="1">Leaves</tissue>
    </source>
</reference>
<evidence type="ECO:0000313" key="1">
    <source>
        <dbReference type="EMBL" id="KAI3801690.1"/>
    </source>
</evidence>
<name>A0ACB9I104_9ASTR</name>
<dbReference type="Proteomes" id="UP001056120">
    <property type="component" value="Linkage Group LG10"/>
</dbReference>
<accession>A0ACB9I104</accession>
<sequence>MSDTGICEGLYASCFLRFFKTSEPATFSIPPPEQAVSSLQLLLLNGRSLIAFFYSTTAVSSLPCNQSHLYSLIALFSANAMKGFSFFYRYRRRRPFV</sequence>
<reference evidence="2" key="1">
    <citation type="journal article" date="2022" name="Mol. Ecol. Resour.">
        <title>The genomes of chicory, endive, great burdock and yacon provide insights into Asteraceae palaeo-polyploidization history and plant inulin production.</title>
        <authorList>
            <person name="Fan W."/>
            <person name="Wang S."/>
            <person name="Wang H."/>
            <person name="Wang A."/>
            <person name="Jiang F."/>
            <person name="Liu H."/>
            <person name="Zhao H."/>
            <person name="Xu D."/>
            <person name="Zhang Y."/>
        </authorList>
    </citation>
    <scope>NUCLEOTIDE SEQUENCE [LARGE SCALE GENOMIC DNA]</scope>
    <source>
        <strain evidence="2">cv. Yunnan</strain>
    </source>
</reference>
<dbReference type="EMBL" id="CM042027">
    <property type="protein sequence ID" value="KAI3801690.1"/>
    <property type="molecule type" value="Genomic_DNA"/>
</dbReference>
<gene>
    <name evidence="1" type="ORF">L1987_29802</name>
</gene>
<protein>
    <submittedName>
        <fullName evidence="1">Uncharacterized protein</fullName>
    </submittedName>
</protein>
<evidence type="ECO:0000313" key="2">
    <source>
        <dbReference type="Proteomes" id="UP001056120"/>
    </source>
</evidence>
<organism evidence="1 2">
    <name type="scientific">Smallanthus sonchifolius</name>
    <dbReference type="NCBI Taxonomy" id="185202"/>
    <lineage>
        <taxon>Eukaryota</taxon>
        <taxon>Viridiplantae</taxon>
        <taxon>Streptophyta</taxon>
        <taxon>Embryophyta</taxon>
        <taxon>Tracheophyta</taxon>
        <taxon>Spermatophyta</taxon>
        <taxon>Magnoliopsida</taxon>
        <taxon>eudicotyledons</taxon>
        <taxon>Gunneridae</taxon>
        <taxon>Pentapetalae</taxon>
        <taxon>asterids</taxon>
        <taxon>campanulids</taxon>
        <taxon>Asterales</taxon>
        <taxon>Asteraceae</taxon>
        <taxon>Asteroideae</taxon>
        <taxon>Heliantheae alliance</taxon>
        <taxon>Millerieae</taxon>
        <taxon>Smallanthus</taxon>
    </lineage>
</organism>
<proteinExistence type="predicted"/>
<keyword evidence="2" id="KW-1185">Reference proteome</keyword>
<comment type="caution">
    <text evidence="1">The sequence shown here is derived from an EMBL/GenBank/DDBJ whole genome shotgun (WGS) entry which is preliminary data.</text>
</comment>